<dbReference type="Gene3D" id="3.40.630.30">
    <property type="match status" value="1"/>
</dbReference>
<dbReference type="InterPro" id="IPR016181">
    <property type="entry name" value="Acyl_CoA_acyltransferase"/>
</dbReference>
<name>A0ABN8E1U1_9VIBR</name>
<dbReference type="EMBL" id="CAKLDM010000001">
    <property type="protein sequence ID" value="CAH0537685.1"/>
    <property type="molecule type" value="Genomic_DNA"/>
</dbReference>
<evidence type="ECO:0000313" key="3">
    <source>
        <dbReference type="Proteomes" id="UP000838748"/>
    </source>
</evidence>
<reference evidence="2" key="1">
    <citation type="submission" date="2021-11" db="EMBL/GenBank/DDBJ databases">
        <authorList>
            <person name="Rodrigo-Torres L."/>
            <person name="Arahal R. D."/>
            <person name="Lucena T."/>
        </authorList>
    </citation>
    <scope>NUCLEOTIDE SEQUENCE</scope>
    <source>
        <strain evidence="2">CECT 7928</strain>
    </source>
</reference>
<sequence>MIKIEQLTNSYVESVRNIKLAAEQITFSGTPEEFLLDTSETTDLHVIKYDEAVVGFFKLDLNYSSNHSFCHENSIGLRAFALDMRQQGKGIGTQAVKALGSYLQANYSGYHSIYLTVNCKNPKAISCYQKGGFEDTKETYHGGAAGPQRIMRRKIAQEG</sequence>
<dbReference type="RefSeq" id="WP_237360584.1">
    <property type="nucleotide sequence ID" value="NZ_CAKLDM010000001.1"/>
</dbReference>
<accession>A0ABN8E1U1</accession>
<dbReference type="InterPro" id="IPR000182">
    <property type="entry name" value="GNAT_dom"/>
</dbReference>
<dbReference type="SUPFAM" id="SSF55729">
    <property type="entry name" value="Acyl-CoA N-acyltransferases (Nat)"/>
    <property type="match status" value="1"/>
</dbReference>
<gene>
    <name evidence="2" type="ORF">VMF7928_01237</name>
</gene>
<evidence type="ECO:0000313" key="2">
    <source>
        <dbReference type="EMBL" id="CAH0537685.1"/>
    </source>
</evidence>
<keyword evidence="3" id="KW-1185">Reference proteome</keyword>
<dbReference type="Pfam" id="PF00583">
    <property type="entry name" value="Acetyltransf_1"/>
    <property type="match status" value="1"/>
</dbReference>
<dbReference type="Proteomes" id="UP000838748">
    <property type="component" value="Unassembled WGS sequence"/>
</dbReference>
<organism evidence="2 3">
    <name type="scientific">Vibrio marisflavi CECT 7928</name>
    <dbReference type="NCBI Taxonomy" id="634439"/>
    <lineage>
        <taxon>Bacteria</taxon>
        <taxon>Pseudomonadati</taxon>
        <taxon>Pseudomonadota</taxon>
        <taxon>Gammaproteobacteria</taxon>
        <taxon>Vibrionales</taxon>
        <taxon>Vibrionaceae</taxon>
        <taxon>Vibrio</taxon>
    </lineage>
</organism>
<protein>
    <recommendedName>
        <fullName evidence="1">N-acetyltransferase domain-containing protein</fullName>
    </recommendedName>
</protein>
<evidence type="ECO:0000259" key="1">
    <source>
        <dbReference type="PROSITE" id="PS51186"/>
    </source>
</evidence>
<comment type="caution">
    <text evidence="2">The sequence shown here is derived from an EMBL/GenBank/DDBJ whole genome shotgun (WGS) entry which is preliminary data.</text>
</comment>
<dbReference type="PROSITE" id="PS51186">
    <property type="entry name" value="GNAT"/>
    <property type="match status" value="1"/>
</dbReference>
<feature type="domain" description="N-acetyltransferase" evidence="1">
    <location>
        <begin position="2"/>
        <end position="156"/>
    </location>
</feature>
<proteinExistence type="predicted"/>